<dbReference type="Proteomes" id="UP000223968">
    <property type="component" value="Unassembled WGS sequence"/>
</dbReference>
<dbReference type="EMBL" id="PDNB01000069">
    <property type="protein sequence ID" value="PGH11702.1"/>
    <property type="molecule type" value="Genomic_DNA"/>
</dbReference>
<proteinExistence type="predicted"/>
<comment type="caution">
    <text evidence="2">The sequence shown here is derived from an EMBL/GenBank/DDBJ whole genome shotgun (WGS) entry which is preliminary data.</text>
</comment>
<accession>A0A2B7XSU5</accession>
<keyword evidence="3" id="KW-1185">Reference proteome</keyword>
<dbReference type="AlphaFoldDB" id="A0A2B7XSU5"/>
<reference evidence="2 3" key="1">
    <citation type="submission" date="2017-10" db="EMBL/GenBank/DDBJ databases">
        <title>Comparative genomics in systemic dimorphic fungi from Ajellomycetaceae.</title>
        <authorList>
            <person name="Munoz J.F."/>
            <person name="Mcewen J.G."/>
            <person name="Clay O.K."/>
            <person name="Cuomo C.A."/>
        </authorList>
    </citation>
    <scope>NUCLEOTIDE SEQUENCE [LARGE SCALE GENOMIC DNA]</scope>
    <source>
        <strain evidence="2 3">UAMH5409</strain>
    </source>
</reference>
<protein>
    <submittedName>
        <fullName evidence="2">Uncharacterized protein</fullName>
    </submittedName>
</protein>
<dbReference type="STRING" id="1447875.A0A2B7XSU5"/>
<feature type="transmembrane region" description="Helical" evidence="1">
    <location>
        <begin position="46"/>
        <end position="67"/>
    </location>
</feature>
<evidence type="ECO:0000313" key="2">
    <source>
        <dbReference type="EMBL" id="PGH11702.1"/>
    </source>
</evidence>
<evidence type="ECO:0000256" key="1">
    <source>
        <dbReference type="SAM" id="Phobius"/>
    </source>
</evidence>
<gene>
    <name evidence="2" type="ORF">AJ79_04725</name>
</gene>
<feature type="transmembrane region" description="Helical" evidence="1">
    <location>
        <begin position="105"/>
        <end position="125"/>
    </location>
</feature>
<keyword evidence="1" id="KW-1133">Transmembrane helix</keyword>
<organism evidence="2 3">
    <name type="scientific">Helicocarpus griseus UAMH5409</name>
    <dbReference type="NCBI Taxonomy" id="1447875"/>
    <lineage>
        <taxon>Eukaryota</taxon>
        <taxon>Fungi</taxon>
        <taxon>Dikarya</taxon>
        <taxon>Ascomycota</taxon>
        <taxon>Pezizomycotina</taxon>
        <taxon>Eurotiomycetes</taxon>
        <taxon>Eurotiomycetidae</taxon>
        <taxon>Onygenales</taxon>
        <taxon>Ajellomycetaceae</taxon>
        <taxon>Helicocarpus</taxon>
    </lineage>
</organism>
<evidence type="ECO:0000313" key="3">
    <source>
        <dbReference type="Proteomes" id="UP000223968"/>
    </source>
</evidence>
<keyword evidence="1" id="KW-0812">Transmembrane</keyword>
<dbReference type="OrthoDB" id="4187832at2759"/>
<name>A0A2B7XSU5_9EURO</name>
<keyword evidence="1" id="KW-0472">Membrane</keyword>
<feature type="transmembrane region" description="Helical" evidence="1">
    <location>
        <begin position="74"/>
        <end position="93"/>
    </location>
</feature>
<sequence length="131" mass="13879">MPLLPNLKLSAGIGINPAKAEGFSIVRAFGLFPPRPFLDATLKLQWLPRFGIVAMSAAWLSSFAGILKIFLCSLAAAFQSVFYGGFTPAGGVFASLTKMAMVGKVFYPIVGFAMVASTGVAYAVGKLNFDY</sequence>